<evidence type="ECO:0000313" key="2">
    <source>
        <dbReference type="EMBL" id="KIJ59751.1"/>
    </source>
</evidence>
<name>A0A0C9W976_9AGAM</name>
<accession>A0A0C9W976</accession>
<dbReference type="HOGENOM" id="CLU_2346974_0_0_1"/>
<feature type="region of interest" description="Disordered" evidence="1">
    <location>
        <begin position="54"/>
        <end position="97"/>
    </location>
</feature>
<dbReference type="EMBL" id="KN839881">
    <property type="protein sequence ID" value="KIJ59751.1"/>
    <property type="molecule type" value="Genomic_DNA"/>
</dbReference>
<gene>
    <name evidence="2" type="ORF">HYDPIDRAFT_32855</name>
</gene>
<keyword evidence="3" id="KW-1185">Reference proteome</keyword>
<organism evidence="2 3">
    <name type="scientific">Hydnomerulius pinastri MD-312</name>
    <dbReference type="NCBI Taxonomy" id="994086"/>
    <lineage>
        <taxon>Eukaryota</taxon>
        <taxon>Fungi</taxon>
        <taxon>Dikarya</taxon>
        <taxon>Basidiomycota</taxon>
        <taxon>Agaricomycotina</taxon>
        <taxon>Agaricomycetes</taxon>
        <taxon>Agaricomycetidae</taxon>
        <taxon>Boletales</taxon>
        <taxon>Boletales incertae sedis</taxon>
        <taxon>Leucogyrophana</taxon>
    </lineage>
</organism>
<feature type="compositionally biased region" description="Basic residues" evidence="1">
    <location>
        <begin position="73"/>
        <end position="86"/>
    </location>
</feature>
<feature type="compositionally biased region" description="Basic and acidic residues" evidence="1">
    <location>
        <begin position="61"/>
        <end position="70"/>
    </location>
</feature>
<dbReference type="Proteomes" id="UP000053820">
    <property type="component" value="Unassembled WGS sequence"/>
</dbReference>
<evidence type="ECO:0000256" key="1">
    <source>
        <dbReference type="SAM" id="MobiDB-lite"/>
    </source>
</evidence>
<proteinExistence type="predicted"/>
<evidence type="ECO:0000313" key="3">
    <source>
        <dbReference type="Proteomes" id="UP000053820"/>
    </source>
</evidence>
<sequence length="97" mass="10953">MLLRLNKCQQREQEELLTLAHRRLLPVRLNPHESSKEEAVAVPAKAGFAALFTPEEEPDVAETKEDDTTKPTKFCKAKKKKKKAAPAHHQQNQVLAT</sequence>
<dbReference type="AlphaFoldDB" id="A0A0C9W976"/>
<protein>
    <submittedName>
        <fullName evidence="2">Uncharacterized protein</fullName>
    </submittedName>
</protein>
<reference evidence="2 3" key="1">
    <citation type="submission" date="2014-04" db="EMBL/GenBank/DDBJ databases">
        <title>Evolutionary Origins and Diversification of the Mycorrhizal Mutualists.</title>
        <authorList>
            <consortium name="DOE Joint Genome Institute"/>
            <consortium name="Mycorrhizal Genomics Consortium"/>
            <person name="Kohler A."/>
            <person name="Kuo A."/>
            <person name="Nagy L.G."/>
            <person name="Floudas D."/>
            <person name="Copeland A."/>
            <person name="Barry K.W."/>
            <person name="Cichocki N."/>
            <person name="Veneault-Fourrey C."/>
            <person name="LaButti K."/>
            <person name="Lindquist E.A."/>
            <person name="Lipzen A."/>
            <person name="Lundell T."/>
            <person name="Morin E."/>
            <person name="Murat C."/>
            <person name="Riley R."/>
            <person name="Ohm R."/>
            <person name="Sun H."/>
            <person name="Tunlid A."/>
            <person name="Henrissat B."/>
            <person name="Grigoriev I.V."/>
            <person name="Hibbett D.S."/>
            <person name="Martin F."/>
        </authorList>
    </citation>
    <scope>NUCLEOTIDE SEQUENCE [LARGE SCALE GENOMIC DNA]</scope>
    <source>
        <strain evidence="2 3">MD-312</strain>
    </source>
</reference>